<dbReference type="EMBL" id="JALNTZ010000004">
    <property type="protein sequence ID" value="KAJ3655443.1"/>
    <property type="molecule type" value="Genomic_DNA"/>
</dbReference>
<sequence>MKVPWNQQNLEMVVEAYRSGGVGLNEYPRRFAVLKATLKAHLNNENKVANDIKKVMVRSTTFIKNQEEELAIYLLQFKQNLYGLTIADVMKFAFEWADKNKVPYCFNHKKMAGKKWFYGFMKRNPKLSLRRPE</sequence>
<keyword evidence="2" id="KW-1185">Reference proteome</keyword>
<evidence type="ECO:0000313" key="1">
    <source>
        <dbReference type="EMBL" id="KAJ3655443.1"/>
    </source>
</evidence>
<proteinExistence type="predicted"/>
<gene>
    <name evidence="1" type="ORF">Zmor_014575</name>
</gene>
<evidence type="ECO:0000313" key="2">
    <source>
        <dbReference type="Proteomes" id="UP001168821"/>
    </source>
</evidence>
<dbReference type="Proteomes" id="UP001168821">
    <property type="component" value="Unassembled WGS sequence"/>
</dbReference>
<organism evidence="1 2">
    <name type="scientific">Zophobas morio</name>
    <dbReference type="NCBI Taxonomy" id="2755281"/>
    <lineage>
        <taxon>Eukaryota</taxon>
        <taxon>Metazoa</taxon>
        <taxon>Ecdysozoa</taxon>
        <taxon>Arthropoda</taxon>
        <taxon>Hexapoda</taxon>
        <taxon>Insecta</taxon>
        <taxon>Pterygota</taxon>
        <taxon>Neoptera</taxon>
        <taxon>Endopterygota</taxon>
        <taxon>Coleoptera</taxon>
        <taxon>Polyphaga</taxon>
        <taxon>Cucujiformia</taxon>
        <taxon>Tenebrionidae</taxon>
        <taxon>Zophobas</taxon>
    </lineage>
</organism>
<evidence type="ECO:0008006" key="3">
    <source>
        <dbReference type="Google" id="ProtNLM"/>
    </source>
</evidence>
<accession>A0AA38IHU2</accession>
<comment type="caution">
    <text evidence="1">The sequence shown here is derived from an EMBL/GenBank/DDBJ whole genome shotgun (WGS) entry which is preliminary data.</text>
</comment>
<reference evidence="1" key="1">
    <citation type="journal article" date="2023" name="G3 (Bethesda)">
        <title>Whole genome assemblies of Zophobas morio and Tenebrio molitor.</title>
        <authorList>
            <person name="Kaur S."/>
            <person name="Stinson S.A."/>
            <person name="diCenzo G.C."/>
        </authorList>
    </citation>
    <scope>NUCLEOTIDE SEQUENCE</scope>
    <source>
        <strain evidence="1">QUZm001</strain>
    </source>
</reference>
<dbReference type="AlphaFoldDB" id="A0AA38IHU2"/>
<protein>
    <recommendedName>
        <fullName evidence="3">HTH CENPB-type domain-containing protein</fullName>
    </recommendedName>
</protein>
<name>A0AA38IHU2_9CUCU</name>